<proteinExistence type="inferred from homology"/>
<evidence type="ECO:0000259" key="3">
    <source>
        <dbReference type="Pfam" id="PF02894"/>
    </source>
</evidence>
<gene>
    <name evidence="4" type="ORF">ACFSJH_05340</name>
</gene>
<dbReference type="InterPro" id="IPR036291">
    <property type="entry name" value="NAD(P)-bd_dom_sf"/>
</dbReference>
<dbReference type="Pfam" id="PF01408">
    <property type="entry name" value="GFO_IDH_MocA"/>
    <property type="match status" value="1"/>
</dbReference>
<dbReference type="PANTHER" id="PTHR43708:SF4">
    <property type="entry name" value="OXIDOREDUCTASE YCEM-RELATED"/>
    <property type="match status" value="1"/>
</dbReference>
<reference evidence="5" key="1">
    <citation type="journal article" date="2019" name="Int. J. Syst. Evol. Microbiol.">
        <title>The Global Catalogue of Microorganisms (GCM) 10K type strain sequencing project: providing services to taxonomists for standard genome sequencing and annotation.</title>
        <authorList>
            <consortium name="The Broad Institute Genomics Platform"/>
            <consortium name="The Broad Institute Genome Sequencing Center for Infectious Disease"/>
            <person name="Wu L."/>
            <person name="Ma J."/>
        </authorList>
    </citation>
    <scope>NUCLEOTIDE SEQUENCE [LARGE SCALE GENOMIC DNA]</scope>
    <source>
        <strain evidence="5">GH52</strain>
    </source>
</reference>
<dbReference type="SUPFAM" id="SSF51735">
    <property type="entry name" value="NAD(P)-binding Rossmann-fold domains"/>
    <property type="match status" value="1"/>
</dbReference>
<dbReference type="InterPro" id="IPR004104">
    <property type="entry name" value="Gfo/Idh/MocA-like_OxRdtase_C"/>
</dbReference>
<dbReference type="Pfam" id="PF02894">
    <property type="entry name" value="GFO_IDH_MocA_C"/>
    <property type="match status" value="1"/>
</dbReference>
<dbReference type="InterPro" id="IPR051317">
    <property type="entry name" value="Gfo/Idh/MocA_oxidoreduct"/>
</dbReference>
<evidence type="ECO:0000259" key="2">
    <source>
        <dbReference type="Pfam" id="PF01408"/>
    </source>
</evidence>
<dbReference type="PANTHER" id="PTHR43708">
    <property type="entry name" value="CONSERVED EXPRESSED OXIDOREDUCTASE (EUROFUNG)"/>
    <property type="match status" value="1"/>
</dbReference>
<feature type="domain" description="Gfo/Idh/MocA-like oxidoreductase N-terminal" evidence="2">
    <location>
        <begin position="5"/>
        <end position="126"/>
    </location>
</feature>
<feature type="domain" description="Gfo/Idh/MocA-like oxidoreductase C-terminal" evidence="3">
    <location>
        <begin position="209"/>
        <end position="359"/>
    </location>
</feature>
<organism evidence="4 5">
    <name type="scientific">Paenibacillus yanchengensis</name>
    <dbReference type="NCBI Taxonomy" id="2035833"/>
    <lineage>
        <taxon>Bacteria</taxon>
        <taxon>Bacillati</taxon>
        <taxon>Bacillota</taxon>
        <taxon>Bacilli</taxon>
        <taxon>Bacillales</taxon>
        <taxon>Paenibacillaceae</taxon>
        <taxon>Paenibacillus</taxon>
    </lineage>
</organism>
<name>A0ABW4YHK2_9BACL</name>
<keyword evidence="5" id="KW-1185">Reference proteome</keyword>
<evidence type="ECO:0000313" key="4">
    <source>
        <dbReference type="EMBL" id="MFD2115158.1"/>
    </source>
</evidence>
<protein>
    <submittedName>
        <fullName evidence="4">Gfo/Idh/MocA family protein</fullName>
    </submittedName>
</protein>
<dbReference type="Gene3D" id="3.40.50.720">
    <property type="entry name" value="NAD(P)-binding Rossmann-like Domain"/>
    <property type="match status" value="1"/>
</dbReference>
<comment type="caution">
    <text evidence="4">The sequence shown here is derived from an EMBL/GenBank/DDBJ whole genome shotgun (WGS) entry which is preliminary data.</text>
</comment>
<evidence type="ECO:0000256" key="1">
    <source>
        <dbReference type="ARBA" id="ARBA00010928"/>
    </source>
</evidence>
<dbReference type="EMBL" id="JBHUHO010000013">
    <property type="protein sequence ID" value="MFD2115158.1"/>
    <property type="molecule type" value="Genomic_DNA"/>
</dbReference>
<dbReference type="RefSeq" id="WP_377770183.1">
    <property type="nucleotide sequence ID" value="NZ_JBHUHO010000013.1"/>
</dbReference>
<dbReference type="Gene3D" id="3.30.360.10">
    <property type="entry name" value="Dihydrodipicolinate Reductase, domain 2"/>
    <property type="match status" value="1"/>
</dbReference>
<dbReference type="Proteomes" id="UP001597362">
    <property type="component" value="Unassembled WGS sequence"/>
</dbReference>
<comment type="similarity">
    <text evidence="1">Belongs to the Gfo/Idh/MocA family.</text>
</comment>
<evidence type="ECO:0000313" key="5">
    <source>
        <dbReference type="Proteomes" id="UP001597362"/>
    </source>
</evidence>
<dbReference type="SUPFAM" id="SSF55347">
    <property type="entry name" value="Glyceraldehyde-3-phosphate dehydrogenase-like, C-terminal domain"/>
    <property type="match status" value="1"/>
</dbReference>
<sequence length="361" mass="41003">MNSKIKVGVIGLGEVAQTIHLPVLQQLQEQFEVVAICDVSPTLVETIGNHYQVPHRYEKVEDLVENANLEAIFVLNSDEYHADCIVQAVRRGLHVFVEKPMCLTISDAERIIEEKNKAQVNVMVGYMRRYSPAYQQAVKEIQSLDKINFARFKDIIGPNSFFIGQTNHVHRFQDVADHLVADRAMRGQVQVGEALGSLAEKYYHTYRQLGGLASHGLSAMRGMLGMPDKVIAAARWRNDQHFMNAVFQYGDYMVHYETGVDNQGRFDAAIEVHGDLKTVEVQYDTAYIRHLPTTLTIKETIGDSYQETFIRPTYTDAYTVELTTFYDTIRHNKAVPTPPEDAIDDLRLFKMLIEAMEQGSL</sequence>
<accession>A0ABW4YHK2</accession>
<dbReference type="InterPro" id="IPR000683">
    <property type="entry name" value="Gfo/Idh/MocA-like_OxRdtase_N"/>
</dbReference>